<reference evidence="1" key="1">
    <citation type="submission" date="2022-11" db="EMBL/GenBank/DDBJ databases">
        <title>Genome Sequence of Boeremia exigua.</title>
        <authorList>
            <person name="Buettner E."/>
        </authorList>
    </citation>
    <scope>NUCLEOTIDE SEQUENCE</scope>
    <source>
        <strain evidence="1">CU02</strain>
    </source>
</reference>
<name>A0ACC2HXY0_9PLEO</name>
<proteinExistence type="predicted"/>
<accession>A0ACC2HXY0</accession>
<dbReference type="Proteomes" id="UP001153331">
    <property type="component" value="Unassembled WGS sequence"/>
</dbReference>
<gene>
    <name evidence="1" type="ORF">OPT61_g8515</name>
</gene>
<organism evidence="1 2">
    <name type="scientific">Boeremia exigua</name>
    <dbReference type="NCBI Taxonomy" id="749465"/>
    <lineage>
        <taxon>Eukaryota</taxon>
        <taxon>Fungi</taxon>
        <taxon>Dikarya</taxon>
        <taxon>Ascomycota</taxon>
        <taxon>Pezizomycotina</taxon>
        <taxon>Dothideomycetes</taxon>
        <taxon>Pleosporomycetidae</taxon>
        <taxon>Pleosporales</taxon>
        <taxon>Pleosporineae</taxon>
        <taxon>Didymellaceae</taxon>
        <taxon>Boeremia</taxon>
    </lineage>
</organism>
<sequence>MTGLPRRDSHANSIVSDELDTNPRPSPAPRRSGTRGVRANSTAFDVNEQSQPTRIPPHYLLAPTVPSPFTGTLEASLDAILHWGTLHAATTPVKEELLRPVRTSTNWPVLLSSTIGASSTLEHNMARMLLEEFVFLITRILLPEQIAENRLAMGRLYDRRKQLAIRLVLRYDMLREWSVGGGTTGKREMSVASVPPLAASNANQSTIPALGNTNNVGSRAEEHRYRRTALLPNVWPTLIAAPPGGYTTHGVRERMKHYVTPLDSYLLLSDEEVAGWNDKWLVVRASQIVLQWQWLRQKNETLDEMEKTEWEELDGRAEECEWIAEKKDGVVGKGAKVADEDT</sequence>
<evidence type="ECO:0000313" key="2">
    <source>
        <dbReference type="Proteomes" id="UP001153331"/>
    </source>
</evidence>
<keyword evidence="2" id="KW-1185">Reference proteome</keyword>
<evidence type="ECO:0000313" key="1">
    <source>
        <dbReference type="EMBL" id="KAJ8107944.1"/>
    </source>
</evidence>
<comment type="caution">
    <text evidence="1">The sequence shown here is derived from an EMBL/GenBank/DDBJ whole genome shotgun (WGS) entry which is preliminary data.</text>
</comment>
<protein>
    <submittedName>
        <fullName evidence="1">Uncharacterized protein</fullName>
    </submittedName>
</protein>
<dbReference type="EMBL" id="JAPHNI010000831">
    <property type="protein sequence ID" value="KAJ8107944.1"/>
    <property type="molecule type" value="Genomic_DNA"/>
</dbReference>